<name>A0AAE1Q543_9EUCA</name>
<accession>A0AAE1Q543</accession>
<comment type="caution">
    <text evidence="2">The sequence shown here is derived from an EMBL/GenBank/DDBJ whole genome shotgun (WGS) entry which is preliminary data.</text>
</comment>
<dbReference type="EMBL" id="JAWZYT010000790">
    <property type="protein sequence ID" value="KAK4318907.1"/>
    <property type="molecule type" value="Genomic_DNA"/>
</dbReference>
<reference evidence="2" key="1">
    <citation type="submission" date="2023-11" db="EMBL/GenBank/DDBJ databases">
        <title>Genome assemblies of two species of porcelain crab, Petrolisthes cinctipes and Petrolisthes manimaculis (Anomura: Porcellanidae).</title>
        <authorList>
            <person name="Angst P."/>
        </authorList>
    </citation>
    <scope>NUCLEOTIDE SEQUENCE</scope>
    <source>
        <strain evidence="2">PB745_02</strain>
        <tissue evidence="2">Gill</tissue>
    </source>
</reference>
<keyword evidence="3" id="KW-1185">Reference proteome</keyword>
<sequence length="282" mass="32276">MTRKSTAGRLPRLTPPGDREASPRDLRGDRYSKLNNTQRKDRVVMLPELKGGEDHPAPYYVSDGVTFPALTNTPWKEDEKKDMKEKLEQFGRDSSAQGLLVDSLLDDVLNEEIVASASVAIEQEKYQEKEDYRAAEVMEEEIMMPGVQREVWVIVWSLLYDLGRSLPQHQYQELQERQDQLQLDPITKHALLAHVLEGENWESDLKEERILSGVAWDALVYNYHRNLLENGLAKNMALQIYQERVVSAAGGREVVAETVSALEEYLTQQDQREKVDSPPRQG</sequence>
<evidence type="ECO:0000256" key="1">
    <source>
        <dbReference type="SAM" id="MobiDB-lite"/>
    </source>
</evidence>
<proteinExistence type="predicted"/>
<dbReference type="AlphaFoldDB" id="A0AAE1Q543"/>
<gene>
    <name evidence="2" type="ORF">Pmani_010120</name>
</gene>
<evidence type="ECO:0000313" key="2">
    <source>
        <dbReference type="EMBL" id="KAK4318907.1"/>
    </source>
</evidence>
<feature type="compositionally biased region" description="Basic and acidic residues" evidence="1">
    <location>
        <begin position="17"/>
        <end position="41"/>
    </location>
</feature>
<protein>
    <submittedName>
        <fullName evidence="2">Uncharacterized protein</fullName>
    </submittedName>
</protein>
<organism evidence="2 3">
    <name type="scientific">Petrolisthes manimaculis</name>
    <dbReference type="NCBI Taxonomy" id="1843537"/>
    <lineage>
        <taxon>Eukaryota</taxon>
        <taxon>Metazoa</taxon>
        <taxon>Ecdysozoa</taxon>
        <taxon>Arthropoda</taxon>
        <taxon>Crustacea</taxon>
        <taxon>Multicrustacea</taxon>
        <taxon>Malacostraca</taxon>
        <taxon>Eumalacostraca</taxon>
        <taxon>Eucarida</taxon>
        <taxon>Decapoda</taxon>
        <taxon>Pleocyemata</taxon>
        <taxon>Anomura</taxon>
        <taxon>Galatheoidea</taxon>
        <taxon>Porcellanidae</taxon>
        <taxon>Petrolisthes</taxon>
    </lineage>
</organism>
<dbReference type="Proteomes" id="UP001292094">
    <property type="component" value="Unassembled WGS sequence"/>
</dbReference>
<evidence type="ECO:0000313" key="3">
    <source>
        <dbReference type="Proteomes" id="UP001292094"/>
    </source>
</evidence>
<feature type="region of interest" description="Disordered" evidence="1">
    <location>
        <begin position="1"/>
        <end position="41"/>
    </location>
</feature>